<dbReference type="Gene3D" id="3.10.560.10">
    <property type="entry name" value="Outer membrane lipoprotein wza domain like"/>
    <property type="match status" value="1"/>
</dbReference>
<evidence type="ECO:0000256" key="2">
    <source>
        <dbReference type="SAM" id="Phobius"/>
    </source>
</evidence>
<sequence length="584" mass="62274">MEDDRQGWSIILIGGSFQAGRTVPSLGSAPVMDRPTWLSVCVAVLVAPLALSAGLAWGQPPRLQSRVMAWQAPESQRHDCFAILGEVLRPGVYSAAAREVTLQELVAHAGGLTPTASTTVRVIRQSRAAQSMLFGPEGRDPLQPNDIIVVDPQREPRREVPQRVWLCFDGILDRPIVVPVHPENARLSTIVKMLDQSPELASTIRLIVPPRHPWPTSIDTLLPNGTVLQFDRKLLVTQNLPEFPQPISLREPATTAPAFTAAPSAENVVANPVATDAHPPRVEAIPVPFPSVPDQVTASPSSLPIPGHPLAPEPPGPTLKPSSPSTASLAPSPSSSPAPSPSPSSSAAARVALPRHAPAVSVDPAWVADSQTEILPAPKPPEFPEADLAEVDRSEELSPSQAAPLSLWHMLGIGGTVAGLIGLAIVTRKYLDRHDSTIGRSTATHGPRPVPLAQRRSTTETNSEVPPAPAIDRSMEPDNLSVLLCGDRPIVTEPIELPQQFRLQRVAPSPARHRLDVRPQTLAGPHRPVSPPKPSREAVALDTAAAPPVPAPHFGSKSTQRATERYSGSVVERALAQLQEGPRS</sequence>
<feature type="compositionally biased region" description="Polar residues" evidence="1">
    <location>
        <begin position="455"/>
        <end position="464"/>
    </location>
</feature>
<feature type="compositionally biased region" description="Low complexity" evidence="1">
    <location>
        <begin position="319"/>
        <end position="333"/>
    </location>
</feature>
<proteinExistence type="predicted"/>
<feature type="domain" description="Soluble ligand binding" evidence="3">
    <location>
        <begin position="82"/>
        <end position="132"/>
    </location>
</feature>
<organism evidence="4">
    <name type="scientific">Schlesneria paludicola</name>
    <dbReference type="NCBI Taxonomy" id="360056"/>
    <lineage>
        <taxon>Bacteria</taxon>
        <taxon>Pseudomonadati</taxon>
        <taxon>Planctomycetota</taxon>
        <taxon>Planctomycetia</taxon>
        <taxon>Planctomycetales</taxon>
        <taxon>Planctomycetaceae</taxon>
        <taxon>Schlesneria</taxon>
    </lineage>
</organism>
<feature type="compositionally biased region" description="Pro residues" evidence="1">
    <location>
        <begin position="306"/>
        <end position="318"/>
    </location>
</feature>
<feature type="region of interest" description="Disordered" evidence="1">
    <location>
        <begin position="437"/>
        <end position="474"/>
    </location>
</feature>
<keyword evidence="2" id="KW-0812">Transmembrane</keyword>
<dbReference type="InterPro" id="IPR019554">
    <property type="entry name" value="Soluble_ligand-bd"/>
</dbReference>
<reference evidence="4" key="1">
    <citation type="journal article" date="2020" name="mSystems">
        <title>Genome- and Community-Level Interaction Insights into Carbon Utilization and Element Cycling Functions of Hydrothermarchaeota in Hydrothermal Sediment.</title>
        <authorList>
            <person name="Zhou Z."/>
            <person name="Liu Y."/>
            <person name="Xu W."/>
            <person name="Pan J."/>
            <person name="Luo Z.H."/>
            <person name="Li M."/>
        </authorList>
    </citation>
    <scope>NUCLEOTIDE SEQUENCE [LARGE SCALE GENOMIC DNA]</scope>
    <source>
        <strain evidence="4">SpSt-508</strain>
    </source>
</reference>
<feature type="region of interest" description="Disordered" evidence="1">
    <location>
        <begin position="502"/>
        <end position="569"/>
    </location>
</feature>
<comment type="caution">
    <text evidence="4">The sequence shown here is derived from an EMBL/GenBank/DDBJ whole genome shotgun (WGS) entry which is preliminary data.</text>
</comment>
<protein>
    <recommendedName>
        <fullName evidence="3">Soluble ligand binding domain-containing protein</fullName>
    </recommendedName>
</protein>
<feature type="transmembrane region" description="Helical" evidence="2">
    <location>
        <begin position="37"/>
        <end position="58"/>
    </location>
</feature>
<evidence type="ECO:0000313" key="4">
    <source>
        <dbReference type="EMBL" id="HGT38627.1"/>
    </source>
</evidence>
<accession>A0A7C4QM68</accession>
<dbReference type="AlphaFoldDB" id="A0A7C4QM68"/>
<keyword evidence="2" id="KW-1133">Transmembrane helix</keyword>
<evidence type="ECO:0000256" key="1">
    <source>
        <dbReference type="SAM" id="MobiDB-lite"/>
    </source>
</evidence>
<dbReference type="Pfam" id="PF10531">
    <property type="entry name" value="SLBB"/>
    <property type="match status" value="1"/>
</dbReference>
<feature type="region of interest" description="Disordered" evidence="1">
    <location>
        <begin position="281"/>
        <end position="350"/>
    </location>
</feature>
<feature type="transmembrane region" description="Helical" evidence="2">
    <location>
        <begin position="407"/>
        <end position="426"/>
    </location>
</feature>
<evidence type="ECO:0000259" key="3">
    <source>
        <dbReference type="Pfam" id="PF10531"/>
    </source>
</evidence>
<name>A0A7C4QM68_9PLAN</name>
<gene>
    <name evidence="4" type="ORF">ENS64_05105</name>
</gene>
<dbReference type="EMBL" id="DSVQ01000011">
    <property type="protein sequence ID" value="HGT38627.1"/>
    <property type="molecule type" value="Genomic_DNA"/>
</dbReference>
<keyword evidence="2" id="KW-0472">Membrane</keyword>